<name>A0A6A5GEN0_CAERE</name>
<dbReference type="EMBL" id="WUAV01000005">
    <property type="protein sequence ID" value="KAF1753145.1"/>
    <property type="molecule type" value="Genomic_DNA"/>
</dbReference>
<dbReference type="SMART" id="SM00256">
    <property type="entry name" value="FBOX"/>
    <property type="match status" value="1"/>
</dbReference>
<evidence type="ECO:0000313" key="2">
    <source>
        <dbReference type="EMBL" id="KAF1753145.1"/>
    </source>
</evidence>
<organism evidence="2 3">
    <name type="scientific">Caenorhabditis remanei</name>
    <name type="common">Caenorhabditis vulgaris</name>
    <dbReference type="NCBI Taxonomy" id="31234"/>
    <lineage>
        <taxon>Eukaryota</taxon>
        <taxon>Metazoa</taxon>
        <taxon>Ecdysozoa</taxon>
        <taxon>Nematoda</taxon>
        <taxon>Chromadorea</taxon>
        <taxon>Rhabditida</taxon>
        <taxon>Rhabditina</taxon>
        <taxon>Rhabditomorpha</taxon>
        <taxon>Rhabditoidea</taxon>
        <taxon>Rhabditidae</taxon>
        <taxon>Peloderinae</taxon>
        <taxon>Caenorhabditis</taxon>
    </lineage>
</organism>
<accession>A0A6A5GEN0</accession>
<feature type="domain" description="F-box" evidence="1">
    <location>
        <begin position="4"/>
        <end position="54"/>
    </location>
</feature>
<dbReference type="RefSeq" id="XP_053582082.1">
    <property type="nucleotide sequence ID" value="XM_053733169.1"/>
</dbReference>
<dbReference type="Proteomes" id="UP000483820">
    <property type="component" value="Chromosome V"/>
</dbReference>
<dbReference type="AlphaFoldDB" id="A0A6A5GEN0"/>
<reference evidence="2 3" key="1">
    <citation type="submission" date="2019-12" db="EMBL/GenBank/DDBJ databases">
        <title>Chromosome-level assembly of the Caenorhabditis remanei genome.</title>
        <authorList>
            <person name="Teterina A.A."/>
            <person name="Willis J.H."/>
            <person name="Phillips P.C."/>
        </authorList>
    </citation>
    <scope>NUCLEOTIDE SEQUENCE [LARGE SCALE GENOMIC DNA]</scope>
    <source>
        <strain evidence="2 3">PX506</strain>
        <tissue evidence="2">Whole organism</tissue>
    </source>
</reference>
<dbReference type="CTD" id="9813215"/>
<proteinExistence type="predicted"/>
<gene>
    <name evidence="2" type="ORF">GCK72_019701</name>
</gene>
<dbReference type="PROSITE" id="PS50181">
    <property type="entry name" value="FBOX"/>
    <property type="match status" value="1"/>
</dbReference>
<sequence length="195" mass="22880">MAQKASLPKLPNVALEQIFRNLDFLEIQPVRKVCQNLRSYIDNHHRSDSNLKYVSISVERGKFTVSYNFFDERNKLSVVYENLPGGCFVRSEINGMLRETTASWDDVSYLKEKFLLDPNREYFEIKFNISNCGDQLNLLFGPPFFLVGRYRRCRRMWFFRTENPSQVLAIRLYSGSIDLQRMDVTTIPADARIND</sequence>
<dbReference type="Pfam" id="PF00646">
    <property type="entry name" value="F-box"/>
    <property type="match status" value="1"/>
</dbReference>
<evidence type="ECO:0000259" key="1">
    <source>
        <dbReference type="PROSITE" id="PS50181"/>
    </source>
</evidence>
<dbReference type="GeneID" id="9813215"/>
<dbReference type="InterPro" id="IPR001810">
    <property type="entry name" value="F-box_dom"/>
</dbReference>
<comment type="caution">
    <text evidence="2">The sequence shown here is derived from an EMBL/GenBank/DDBJ whole genome shotgun (WGS) entry which is preliminary data.</text>
</comment>
<evidence type="ECO:0000313" key="3">
    <source>
        <dbReference type="Proteomes" id="UP000483820"/>
    </source>
</evidence>
<protein>
    <recommendedName>
        <fullName evidence="1">F-box domain-containing protein</fullName>
    </recommendedName>
</protein>
<dbReference type="KEGG" id="crq:GCK72_019701"/>